<gene>
    <name evidence="1" type="ORF">HYPDE_26293</name>
</gene>
<dbReference type="Gene3D" id="1.10.10.10">
    <property type="entry name" value="Winged helix-like DNA-binding domain superfamily/Winged helix DNA-binding domain"/>
    <property type="match status" value="1"/>
</dbReference>
<dbReference type="RefSeq" id="WP_015596978.1">
    <property type="nucleotide sequence ID" value="NC_021172.1"/>
</dbReference>
<dbReference type="STRING" id="670307.HYPDE_26293"/>
<dbReference type="KEGG" id="hdt:HYPDE_26293"/>
<sequence length="112" mass="12356">MNDGFVSAEVGEFIVTHIDSVIHLEALMLLHDAPSQAWTAATMANRIYVSEATADAVLNRLEERGLIHAQCGGLYMFGIHDSNLAALIDMLAEAYRRHLVPVTNLIHSRSKQ</sequence>
<reference evidence="1 2" key="1">
    <citation type="journal article" date="2013" name="Genome Announc.">
        <title>Genome sequences for three denitrifying bacterial strains isolated from a uranium- and nitrate-contaminated subsurface environment.</title>
        <authorList>
            <person name="Venkatramanan R."/>
            <person name="Prakash O."/>
            <person name="Woyke T."/>
            <person name="Chain P."/>
            <person name="Goodwin L.A."/>
            <person name="Watson D."/>
            <person name="Brooks S."/>
            <person name="Kostka J.E."/>
            <person name="Green S.J."/>
        </authorList>
    </citation>
    <scope>NUCLEOTIDE SEQUENCE [LARGE SCALE GENOMIC DNA]</scope>
    <source>
        <strain evidence="1 2">1NES1</strain>
    </source>
</reference>
<dbReference type="EMBL" id="CP005587">
    <property type="protein sequence ID" value="AGK56941.1"/>
    <property type="molecule type" value="Genomic_DNA"/>
</dbReference>
<evidence type="ECO:0000313" key="1">
    <source>
        <dbReference type="EMBL" id="AGK56941.1"/>
    </source>
</evidence>
<organism evidence="1 2">
    <name type="scientific">Hyphomicrobium denitrificans 1NES1</name>
    <dbReference type="NCBI Taxonomy" id="670307"/>
    <lineage>
        <taxon>Bacteria</taxon>
        <taxon>Pseudomonadati</taxon>
        <taxon>Pseudomonadota</taxon>
        <taxon>Alphaproteobacteria</taxon>
        <taxon>Hyphomicrobiales</taxon>
        <taxon>Hyphomicrobiaceae</taxon>
        <taxon>Hyphomicrobium</taxon>
    </lineage>
</organism>
<evidence type="ECO:0000313" key="2">
    <source>
        <dbReference type="Proteomes" id="UP000005952"/>
    </source>
</evidence>
<dbReference type="InterPro" id="IPR036388">
    <property type="entry name" value="WH-like_DNA-bd_sf"/>
</dbReference>
<accession>N0B8S7</accession>
<name>N0B8S7_9HYPH</name>
<dbReference type="SUPFAM" id="SSF46785">
    <property type="entry name" value="Winged helix' DNA-binding domain"/>
    <property type="match status" value="1"/>
</dbReference>
<dbReference type="AlphaFoldDB" id="N0B8S7"/>
<evidence type="ECO:0008006" key="3">
    <source>
        <dbReference type="Google" id="ProtNLM"/>
    </source>
</evidence>
<keyword evidence="2" id="KW-1185">Reference proteome</keyword>
<dbReference type="Proteomes" id="UP000005952">
    <property type="component" value="Chromosome"/>
</dbReference>
<proteinExistence type="predicted"/>
<dbReference type="InterPro" id="IPR036390">
    <property type="entry name" value="WH_DNA-bd_sf"/>
</dbReference>
<dbReference type="HOGENOM" id="CLU_156541_0_0_5"/>
<dbReference type="OrthoDB" id="8228342at2"/>
<protein>
    <recommendedName>
        <fullName evidence="3">HTH marR-type domain-containing protein</fullName>
    </recommendedName>
</protein>